<dbReference type="Proteomes" id="UP001501442">
    <property type="component" value="Unassembled WGS sequence"/>
</dbReference>
<proteinExistence type="predicted"/>
<protein>
    <recommendedName>
        <fullName evidence="4">Secreted protein</fullName>
    </recommendedName>
</protein>
<keyword evidence="1" id="KW-0732">Signal</keyword>
<reference evidence="3" key="1">
    <citation type="journal article" date="2019" name="Int. J. Syst. Evol. Microbiol.">
        <title>The Global Catalogue of Microorganisms (GCM) 10K type strain sequencing project: providing services to taxonomists for standard genome sequencing and annotation.</title>
        <authorList>
            <consortium name="The Broad Institute Genomics Platform"/>
            <consortium name="The Broad Institute Genome Sequencing Center for Infectious Disease"/>
            <person name="Wu L."/>
            <person name="Ma J."/>
        </authorList>
    </citation>
    <scope>NUCLEOTIDE SEQUENCE [LARGE SCALE GENOMIC DNA]</scope>
    <source>
        <strain evidence="3">JCM 17939</strain>
    </source>
</reference>
<organism evidence="2 3">
    <name type="scientific">Actinoallomurus vinaceus</name>
    <dbReference type="NCBI Taxonomy" id="1080074"/>
    <lineage>
        <taxon>Bacteria</taxon>
        <taxon>Bacillati</taxon>
        <taxon>Actinomycetota</taxon>
        <taxon>Actinomycetes</taxon>
        <taxon>Streptosporangiales</taxon>
        <taxon>Thermomonosporaceae</taxon>
        <taxon>Actinoallomurus</taxon>
    </lineage>
</organism>
<sequence>MRLRAAVVGVGIAVGAVCGMSVPARAAVPRTGAVAQAKWTYVEFWDRQGDCIDAGQQYEREGWRYKCVNEYNDRVEWDGWDLYILE</sequence>
<evidence type="ECO:0000313" key="3">
    <source>
        <dbReference type="Proteomes" id="UP001501442"/>
    </source>
</evidence>
<evidence type="ECO:0008006" key="4">
    <source>
        <dbReference type="Google" id="ProtNLM"/>
    </source>
</evidence>
<name>A0ABP8UEJ9_9ACTN</name>
<evidence type="ECO:0000256" key="1">
    <source>
        <dbReference type="SAM" id="SignalP"/>
    </source>
</evidence>
<keyword evidence="3" id="KW-1185">Reference proteome</keyword>
<comment type="caution">
    <text evidence="2">The sequence shown here is derived from an EMBL/GenBank/DDBJ whole genome shotgun (WGS) entry which is preliminary data.</text>
</comment>
<dbReference type="EMBL" id="BAABHK010000005">
    <property type="protein sequence ID" value="GAA4628105.1"/>
    <property type="molecule type" value="Genomic_DNA"/>
</dbReference>
<feature type="chain" id="PRO_5045274888" description="Secreted protein" evidence="1">
    <location>
        <begin position="27"/>
        <end position="86"/>
    </location>
</feature>
<gene>
    <name evidence="2" type="ORF">GCM10023196_043070</name>
</gene>
<evidence type="ECO:0000313" key="2">
    <source>
        <dbReference type="EMBL" id="GAA4628105.1"/>
    </source>
</evidence>
<feature type="signal peptide" evidence="1">
    <location>
        <begin position="1"/>
        <end position="26"/>
    </location>
</feature>
<accession>A0ABP8UEJ9</accession>